<organism evidence="1">
    <name type="scientific">marine sediment metagenome</name>
    <dbReference type="NCBI Taxonomy" id="412755"/>
    <lineage>
        <taxon>unclassified sequences</taxon>
        <taxon>metagenomes</taxon>
        <taxon>ecological metagenomes</taxon>
    </lineage>
</organism>
<reference evidence="1" key="1">
    <citation type="journal article" date="2014" name="Front. Microbiol.">
        <title>High frequency of phylogenetically diverse reductive dehalogenase-homologous genes in deep subseafloor sedimentary metagenomes.</title>
        <authorList>
            <person name="Kawai M."/>
            <person name="Futagami T."/>
            <person name="Toyoda A."/>
            <person name="Takaki Y."/>
            <person name="Nishi S."/>
            <person name="Hori S."/>
            <person name="Arai W."/>
            <person name="Tsubouchi T."/>
            <person name="Morono Y."/>
            <person name="Uchiyama I."/>
            <person name="Ito T."/>
            <person name="Fujiyama A."/>
            <person name="Inagaki F."/>
            <person name="Takami H."/>
        </authorList>
    </citation>
    <scope>NUCLEOTIDE SEQUENCE</scope>
    <source>
        <strain evidence="1">Expedition CK06-06</strain>
    </source>
</reference>
<sequence length="254" mass="29914">KVLQLAKLKNYNKKKKIFLSNDILDIENPEALIHYLQYTKDETSDCLIVAAQRNKKRDFKGVFFLFLIYNGHLYSIDNSSNRLNLDNTEGMRNPSRYLERQYENVWLPIDLLFEQDIKREIIVKGQRVFKIYSWDKIAKKNIGYIYWLNMFLFRVVDYVSTTEILKGLSSRQSVPLLEASNKSIDFTYDTKGWHGRNDYLLAKYKTKVSSKALVLKETELPMIIATKEHIQNIIAYKKRELAADEIEKALLKIL</sequence>
<protein>
    <submittedName>
        <fullName evidence="1">Uncharacterized protein</fullName>
    </submittedName>
</protein>
<accession>X1F1Z1</accession>
<dbReference type="EMBL" id="BART01031477">
    <property type="protein sequence ID" value="GAH14838.1"/>
    <property type="molecule type" value="Genomic_DNA"/>
</dbReference>
<name>X1F1Z1_9ZZZZ</name>
<feature type="non-terminal residue" evidence="1">
    <location>
        <position position="254"/>
    </location>
</feature>
<evidence type="ECO:0000313" key="1">
    <source>
        <dbReference type="EMBL" id="GAH14838.1"/>
    </source>
</evidence>
<feature type="non-terminal residue" evidence="1">
    <location>
        <position position="1"/>
    </location>
</feature>
<proteinExistence type="predicted"/>
<comment type="caution">
    <text evidence="1">The sequence shown here is derived from an EMBL/GenBank/DDBJ whole genome shotgun (WGS) entry which is preliminary data.</text>
</comment>
<gene>
    <name evidence="1" type="ORF">S01H4_54668</name>
</gene>
<dbReference type="AlphaFoldDB" id="X1F1Z1"/>